<dbReference type="InterPro" id="IPR003362">
    <property type="entry name" value="Bact_transf"/>
</dbReference>
<accession>A0A4S3KD60</accession>
<feature type="transmembrane region" description="Helical" evidence="2">
    <location>
        <begin position="43"/>
        <end position="65"/>
    </location>
</feature>
<dbReference type="PANTHER" id="PTHR30576">
    <property type="entry name" value="COLANIC BIOSYNTHESIS UDP-GLUCOSE LIPID CARRIER TRANSFERASE"/>
    <property type="match status" value="1"/>
</dbReference>
<dbReference type="AlphaFoldDB" id="A0A4S3KD60"/>
<dbReference type="EMBL" id="MWQO01000083">
    <property type="protein sequence ID" value="THD06380.1"/>
    <property type="molecule type" value="Genomic_DNA"/>
</dbReference>
<comment type="similarity">
    <text evidence="1">Belongs to the bacterial sugar transferase family.</text>
</comment>
<evidence type="ECO:0000313" key="4">
    <source>
        <dbReference type="EMBL" id="THD06380.1"/>
    </source>
</evidence>
<keyword evidence="5" id="KW-1185">Reference proteome</keyword>
<feature type="transmembrane region" description="Helical" evidence="2">
    <location>
        <begin position="77"/>
        <end position="98"/>
    </location>
</feature>
<comment type="caution">
    <text evidence="4">The sequence shown here is derived from an EMBL/GenBank/DDBJ whole genome shotgun (WGS) entry which is preliminary data.</text>
</comment>
<dbReference type="SUPFAM" id="SSF51735">
    <property type="entry name" value="NAD(P)-binding Rossmann-fold domains"/>
    <property type="match status" value="1"/>
</dbReference>
<protein>
    <recommendedName>
        <fullName evidence="3">Bacterial sugar transferase domain-containing protein</fullName>
    </recommendedName>
</protein>
<keyword evidence="2" id="KW-0812">Transmembrane</keyword>
<evidence type="ECO:0000256" key="1">
    <source>
        <dbReference type="ARBA" id="ARBA00006464"/>
    </source>
</evidence>
<feature type="transmembrane region" description="Helical" evidence="2">
    <location>
        <begin position="12"/>
        <end position="31"/>
    </location>
</feature>
<organism evidence="4 5">
    <name type="scientific">Metallibacterium scheffleri</name>
    <dbReference type="NCBI Taxonomy" id="993689"/>
    <lineage>
        <taxon>Bacteria</taxon>
        <taxon>Pseudomonadati</taxon>
        <taxon>Pseudomonadota</taxon>
        <taxon>Gammaproteobacteria</taxon>
        <taxon>Lysobacterales</taxon>
        <taxon>Rhodanobacteraceae</taxon>
        <taxon>Metallibacterium</taxon>
    </lineage>
</organism>
<evidence type="ECO:0000259" key="3">
    <source>
        <dbReference type="Pfam" id="PF02397"/>
    </source>
</evidence>
<feature type="transmembrane region" description="Helical" evidence="2">
    <location>
        <begin position="110"/>
        <end position="134"/>
    </location>
</feature>
<dbReference type="STRING" id="993689.GCA_002077135_02784"/>
<evidence type="ECO:0000313" key="5">
    <source>
        <dbReference type="Proteomes" id="UP000307749"/>
    </source>
</evidence>
<dbReference type="Proteomes" id="UP000307749">
    <property type="component" value="Unassembled WGS sequence"/>
</dbReference>
<dbReference type="InterPro" id="IPR036291">
    <property type="entry name" value="NAD(P)-bd_dom_sf"/>
</dbReference>
<reference evidence="4 5" key="1">
    <citation type="submission" date="2017-02" db="EMBL/GenBank/DDBJ databases">
        <title>Whole genome sequencing of Metallibacterium scheffleri DSM 24874 (T).</title>
        <authorList>
            <person name="Kumar S."/>
            <person name="Patil P."/>
            <person name="Patil P.B."/>
        </authorList>
    </citation>
    <scope>NUCLEOTIDE SEQUENCE [LARGE SCALE GENOMIC DNA]</scope>
    <source>
        <strain evidence="4 5">DSM 24874</strain>
    </source>
</reference>
<proteinExistence type="inferred from homology"/>
<dbReference type="Pfam" id="PF13727">
    <property type="entry name" value="CoA_binding_3"/>
    <property type="match status" value="1"/>
</dbReference>
<feature type="domain" description="Bacterial sugar transferase" evidence="3">
    <location>
        <begin position="272"/>
        <end position="333"/>
    </location>
</feature>
<evidence type="ECO:0000256" key="2">
    <source>
        <dbReference type="SAM" id="Phobius"/>
    </source>
</evidence>
<feature type="non-terminal residue" evidence="4">
    <location>
        <position position="338"/>
    </location>
</feature>
<dbReference type="GO" id="GO:0016780">
    <property type="term" value="F:phosphotransferase activity, for other substituted phosphate groups"/>
    <property type="evidence" value="ECO:0007669"/>
    <property type="project" value="TreeGrafter"/>
</dbReference>
<dbReference type="Gene3D" id="3.40.50.720">
    <property type="entry name" value="NAD(P)-binding Rossmann-like Domain"/>
    <property type="match status" value="1"/>
</dbReference>
<sequence length="338" mass="36896">MLRAYSAGFTALSRVADVVLVIGGGLLAYTLRFRRVPDALPLSYVAVIVIAALLAALLFPLLGVYRSWRARGLRAPVGQVLLSWAAVFALILLMLVLVKKNDLLSRAWMALWFLSTAAALLLLRVGLYMLLHALRARGYNLRKAVIVGCGAQAQALLQRARDPQWAGFEVAAVFDPGMDACEVGGVAAQPLDGLGAYVADNAIDEVWVSLPLAQSALLEPVLAQLRNSTANVRYVPDMLGLFLLNHGVTEVLDTPMLDLTATPMQGFNRALKRAEDVLLSLLILLLVSPLLLTIALAVKLTSRGPVLFRQKRHGWDGREIEVWKFRSMRLHHEAPGVL</sequence>
<dbReference type="Pfam" id="PF02397">
    <property type="entry name" value="Bac_transf"/>
    <property type="match status" value="1"/>
</dbReference>
<feature type="transmembrane region" description="Helical" evidence="2">
    <location>
        <begin position="277"/>
        <end position="298"/>
    </location>
</feature>
<dbReference type="PANTHER" id="PTHR30576:SF0">
    <property type="entry name" value="UNDECAPRENYL-PHOSPHATE N-ACETYLGALACTOSAMINYL 1-PHOSPHATE TRANSFERASE-RELATED"/>
    <property type="match status" value="1"/>
</dbReference>
<gene>
    <name evidence="4" type="ORF">B1806_16065</name>
</gene>
<keyword evidence="2" id="KW-1133">Transmembrane helix</keyword>
<keyword evidence="2" id="KW-0472">Membrane</keyword>
<name>A0A4S3KD60_9GAMM</name>